<dbReference type="Gene3D" id="1.10.510.10">
    <property type="entry name" value="Transferase(Phosphotransferase) domain 1"/>
    <property type="match status" value="1"/>
</dbReference>
<dbReference type="InterPro" id="IPR011009">
    <property type="entry name" value="Kinase-like_dom_sf"/>
</dbReference>
<evidence type="ECO:0000256" key="1">
    <source>
        <dbReference type="ARBA" id="ARBA00012513"/>
    </source>
</evidence>
<feature type="non-terminal residue" evidence="9">
    <location>
        <position position="1"/>
    </location>
</feature>
<name>A0A7J9K4Q3_9ROSI</name>
<keyword evidence="2" id="KW-0723">Serine/threonine-protein kinase</keyword>
<dbReference type="PANTHER" id="PTHR48005">
    <property type="entry name" value="LEUCINE RICH REPEAT KINASE 2"/>
    <property type="match status" value="1"/>
</dbReference>
<keyword evidence="6" id="KW-0067">ATP-binding</keyword>
<dbReference type="AlphaFoldDB" id="A0A7J9K4Q3"/>
<dbReference type="SUPFAM" id="SSF56112">
    <property type="entry name" value="Protein kinase-like (PK-like)"/>
    <property type="match status" value="1"/>
</dbReference>
<evidence type="ECO:0000256" key="8">
    <source>
        <dbReference type="ARBA" id="ARBA00048679"/>
    </source>
</evidence>
<dbReference type="GO" id="GO:0004674">
    <property type="term" value="F:protein serine/threonine kinase activity"/>
    <property type="evidence" value="ECO:0007669"/>
    <property type="project" value="UniProtKB-KW"/>
</dbReference>
<evidence type="ECO:0000313" key="9">
    <source>
        <dbReference type="EMBL" id="MBA0841455.1"/>
    </source>
</evidence>
<evidence type="ECO:0000256" key="6">
    <source>
        <dbReference type="ARBA" id="ARBA00022840"/>
    </source>
</evidence>
<accession>A0A7J9K4Q3</accession>
<evidence type="ECO:0000256" key="3">
    <source>
        <dbReference type="ARBA" id="ARBA00022679"/>
    </source>
</evidence>
<protein>
    <recommendedName>
        <fullName evidence="1">non-specific serine/threonine protein kinase</fullName>
        <ecNumber evidence="1">2.7.11.1</ecNumber>
    </recommendedName>
</protein>
<organism evidence="9 10">
    <name type="scientific">Gossypium armourianum</name>
    <dbReference type="NCBI Taxonomy" id="34283"/>
    <lineage>
        <taxon>Eukaryota</taxon>
        <taxon>Viridiplantae</taxon>
        <taxon>Streptophyta</taxon>
        <taxon>Embryophyta</taxon>
        <taxon>Tracheophyta</taxon>
        <taxon>Spermatophyta</taxon>
        <taxon>Magnoliopsida</taxon>
        <taxon>eudicotyledons</taxon>
        <taxon>Gunneridae</taxon>
        <taxon>Pentapetalae</taxon>
        <taxon>rosids</taxon>
        <taxon>malvids</taxon>
        <taxon>Malvales</taxon>
        <taxon>Malvaceae</taxon>
        <taxon>Malvoideae</taxon>
        <taxon>Gossypium</taxon>
    </lineage>
</organism>
<dbReference type="InterPro" id="IPR051420">
    <property type="entry name" value="Ser_Thr_Kinases_DiverseReg"/>
</dbReference>
<evidence type="ECO:0000313" key="10">
    <source>
        <dbReference type="Proteomes" id="UP000593575"/>
    </source>
</evidence>
<keyword evidence="4" id="KW-0547">Nucleotide-binding</keyword>
<evidence type="ECO:0000256" key="4">
    <source>
        <dbReference type="ARBA" id="ARBA00022741"/>
    </source>
</evidence>
<dbReference type="Proteomes" id="UP000593575">
    <property type="component" value="Unassembled WGS sequence"/>
</dbReference>
<dbReference type="GO" id="GO:0005524">
    <property type="term" value="F:ATP binding"/>
    <property type="evidence" value="ECO:0007669"/>
    <property type="project" value="UniProtKB-KW"/>
</dbReference>
<evidence type="ECO:0000256" key="2">
    <source>
        <dbReference type="ARBA" id="ARBA00022527"/>
    </source>
</evidence>
<reference evidence="9 10" key="1">
    <citation type="journal article" date="2019" name="Genome Biol. Evol.">
        <title>Insights into the evolution of the New World diploid cottons (Gossypium, subgenus Houzingenia) based on genome sequencing.</title>
        <authorList>
            <person name="Grover C.E."/>
            <person name="Arick M.A. 2nd"/>
            <person name="Thrash A."/>
            <person name="Conover J.L."/>
            <person name="Sanders W.S."/>
            <person name="Peterson D.G."/>
            <person name="Frelichowski J.E."/>
            <person name="Scheffler J.A."/>
            <person name="Scheffler B.E."/>
            <person name="Wendel J.F."/>
        </authorList>
    </citation>
    <scope>NUCLEOTIDE SEQUENCE [LARGE SCALE GENOMIC DNA]</scope>
    <source>
        <strain evidence="9">6</strain>
        <tissue evidence="9">Leaf</tissue>
    </source>
</reference>
<comment type="catalytic activity">
    <reaction evidence="8">
        <text>L-seryl-[protein] + ATP = O-phospho-L-seryl-[protein] + ADP + H(+)</text>
        <dbReference type="Rhea" id="RHEA:17989"/>
        <dbReference type="Rhea" id="RHEA-COMP:9863"/>
        <dbReference type="Rhea" id="RHEA-COMP:11604"/>
        <dbReference type="ChEBI" id="CHEBI:15378"/>
        <dbReference type="ChEBI" id="CHEBI:29999"/>
        <dbReference type="ChEBI" id="CHEBI:30616"/>
        <dbReference type="ChEBI" id="CHEBI:83421"/>
        <dbReference type="ChEBI" id="CHEBI:456216"/>
        <dbReference type="EC" id="2.7.11.1"/>
    </reaction>
</comment>
<dbReference type="PANTHER" id="PTHR48005:SF70">
    <property type="entry name" value="MDIS1-INTERACTING RECEPTOR LIKE KINASE 2-LIKE"/>
    <property type="match status" value="1"/>
</dbReference>
<keyword evidence="5" id="KW-0418">Kinase</keyword>
<proteinExistence type="predicted"/>
<keyword evidence="10" id="KW-1185">Reference proteome</keyword>
<evidence type="ECO:0000256" key="5">
    <source>
        <dbReference type="ARBA" id="ARBA00022777"/>
    </source>
</evidence>
<gene>
    <name evidence="9" type="ORF">Goarm_003946</name>
</gene>
<dbReference type="EC" id="2.7.11.1" evidence="1"/>
<sequence>FSPVKTSGGGGGENSSFATTKQANKELAYTVRVDEKCDVYNFRVLTVEVSIGRHPGDLISYFSSLKSTSSSMSNDQLALLKDTINQRLSPPIGQSAKDLVSTLKIAVACLNGNPQLRPAMQQVS</sequence>
<comment type="catalytic activity">
    <reaction evidence="7">
        <text>L-threonyl-[protein] + ATP = O-phospho-L-threonyl-[protein] + ADP + H(+)</text>
        <dbReference type="Rhea" id="RHEA:46608"/>
        <dbReference type="Rhea" id="RHEA-COMP:11060"/>
        <dbReference type="Rhea" id="RHEA-COMP:11605"/>
        <dbReference type="ChEBI" id="CHEBI:15378"/>
        <dbReference type="ChEBI" id="CHEBI:30013"/>
        <dbReference type="ChEBI" id="CHEBI:30616"/>
        <dbReference type="ChEBI" id="CHEBI:61977"/>
        <dbReference type="ChEBI" id="CHEBI:456216"/>
        <dbReference type="EC" id="2.7.11.1"/>
    </reaction>
</comment>
<comment type="caution">
    <text evidence="9">The sequence shown here is derived from an EMBL/GenBank/DDBJ whole genome shotgun (WGS) entry which is preliminary data.</text>
</comment>
<keyword evidence="3" id="KW-0808">Transferase</keyword>
<evidence type="ECO:0000256" key="7">
    <source>
        <dbReference type="ARBA" id="ARBA00047899"/>
    </source>
</evidence>
<dbReference type="EMBL" id="JABFAE010000011">
    <property type="protein sequence ID" value="MBA0841455.1"/>
    <property type="molecule type" value="Genomic_DNA"/>
</dbReference>